<protein>
    <submittedName>
        <fullName evidence="1">Uncharacterized protein</fullName>
    </submittedName>
</protein>
<name>W2ZHP3_PHYNI</name>
<evidence type="ECO:0000313" key="2">
    <source>
        <dbReference type="Proteomes" id="UP000018948"/>
    </source>
</evidence>
<dbReference type="Proteomes" id="UP000018948">
    <property type="component" value="Unassembled WGS sequence"/>
</dbReference>
<proteinExistence type="predicted"/>
<sequence length="202" mass="22897">MSGTTIRANKRNLSLESEGSFESNLPHGYAQSATFPDRLKVRGQNAVQNANTLRANPRNEVPASKIYPTQSSHDSAQWRGNNRVIRGKDVGKFLLLIRQHGGCRAWQMALALGYFLHRDLPVLPMIAFDLNKMSDTDCRTRFRFDHDGLKRLVVLMQIPEDFAVLVESHARLVHSEDETRPRVRQPSALVAELGVESSCWRF</sequence>
<reference evidence="1 2" key="1">
    <citation type="submission" date="2013-11" db="EMBL/GenBank/DDBJ databases">
        <title>The Genome Sequence of Phytophthora parasitica P10297.</title>
        <authorList>
            <consortium name="The Broad Institute Genomics Platform"/>
            <person name="Russ C."/>
            <person name="Tyler B."/>
            <person name="Panabieres F."/>
            <person name="Shan W."/>
            <person name="Tripathy S."/>
            <person name="Grunwald N."/>
            <person name="Machado M."/>
            <person name="Johnson C.S."/>
            <person name="Walker B."/>
            <person name="Young S.K."/>
            <person name="Zeng Q."/>
            <person name="Gargeya S."/>
            <person name="Fitzgerald M."/>
            <person name="Haas B."/>
            <person name="Abouelleil A."/>
            <person name="Allen A.W."/>
            <person name="Alvarado L."/>
            <person name="Arachchi H.M."/>
            <person name="Berlin A.M."/>
            <person name="Chapman S.B."/>
            <person name="Gainer-Dewar J."/>
            <person name="Goldberg J."/>
            <person name="Griggs A."/>
            <person name="Gujja S."/>
            <person name="Hansen M."/>
            <person name="Howarth C."/>
            <person name="Imamovic A."/>
            <person name="Ireland A."/>
            <person name="Larimer J."/>
            <person name="McCowan C."/>
            <person name="Murphy C."/>
            <person name="Pearson M."/>
            <person name="Poon T.W."/>
            <person name="Priest M."/>
            <person name="Roberts A."/>
            <person name="Saif S."/>
            <person name="Shea T."/>
            <person name="Sisk P."/>
            <person name="Sykes S."/>
            <person name="Wortman J."/>
            <person name="Nusbaum C."/>
            <person name="Birren B."/>
        </authorList>
    </citation>
    <scope>NUCLEOTIDE SEQUENCE [LARGE SCALE GENOMIC DNA]</scope>
    <source>
        <strain evidence="1 2">P10297</strain>
    </source>
</reference>
<dbReference type="AlphaFoldDB" id="W2ZHP3"/>
<comment type="caution">
    <text evidence="1">The sequence shown here is derived from an EMBL/GenBank/DDBJ whole genome shotgun (WGS) entry which is preliminary data.</text>
</comment>
<accession>W2ZHP3</accession>
<dbReference type="EMBL" id="ANIY01001434">
    <property type="protein sequence ID" value="ETP46887.1"/>
    <property type="molecule type" value="Genomic_DNA"/>
</dbReference>
<organism evidence="1 2">
    <name type="scientific">Phytophthora nicotianae P10297</name>
    <dbReference type="NCBI Taxonomy" id="1317064"/>
    <lineage>
        <taxon>Eukaryota</taxon>
        <taxon>Sar</taxon>
        <taxon>Stramenopiles</taxon>
        <taxon>Oomycota</taxon>
        <taxon>Peronosporomycetes</taxon>
        <taxon>Peronosporales</taxon>
        <taxon>Peronosporaceae</taxon>
        <taxon>Phytophthora</taxon>
    </lineage>
</organism>
<gene>
    <name evidence="1" type="ORF">F442_06950</name>
</gene>
<evidence type="ECO:0000313" key="1">
    <source>
        <dbReference type="EMBL" id="ETP46887.1"/>
    </source>
</evidence>